<dbReference type="RefSeq" id="WP_120543199.1">
    <property type="nucleotide sequence ID" value="NZ_RAVZ01000194.1"/>
</dbReference>
<keyword evidence="3" id="KW-1185">Reference proteome</keyword>
<dbReference type="AlphaFoldDB" id="A0A3A8IIK1"/>
<protein>
    <recommendedName>
        <fullName evidence="4">Lipoprotein</fullName>
    </recommendedName>
</protein>
<dbReference type="OrthoDB" id="5516141at2"/>
<comment type="caution">
    <text evidence="2">The sequence shown here is derived from an EMBL/GenBank/DDBJ whole genome shotgun (WGS) entry which is preliminary data.</text>
</comment>
<sequence>MKPGTSLLRAVALVCTGLALTACGGAMTPEEAAAEEALALATSEAELGSCGTWSGWTNTGVTSCAPKNTCGGYWVCEPFVRGGDPESLIGGGGSENSAPSCREGEVAVRYYNLGTSNQQSSYRVCFNAAGTYTHTEYQYQAVFSACGC</sequence>
<reference evidence="3" key="1">
    <citation type="submission" date="2018-09" db="EMBL/GenBank/DDBJ databases">
        <authorList>
            <person name="Livingstone P.G."/>
            <person name="Whitworth D.E."/>
        </authorList>
    </citation>
    <scope>NUCLEOTIDE SEQUENCE [LARGE SCALE GENOMIC DNA]</scope>
    <source>
        <strain evidence="3">CA054A</strain>
    </source>
</reference>
<accession>A0A3A8IIK1</accession>
<evidence type="ECO:0000313" key="2">
    <source>
        <dbReference type="EMBL" id="RKG82458.1"/>
    </source>
</evidence>
<feature type="chain" id="PRO_5017465925" description="Lipoprotein" evidence="1">
    <location>
        <begin position="22"/>
        <end position="148"/>
    </location>
</feature>
<organism evidence="2 3">
    <name type="scientific">Corallococcus terminator</name>
    <dbReference type="NCBI Taxonomy" id="2316733"/>
    <lineage>
        <taxon>Bacteria</taxon>
        <taxon>Pseudomonadati</taxon>
        <taxon>Myxococcota</taxon>
        <taxon>Myxococcia</taxon>
        <taxon>Myxococcales</taxon>
        <taxon>Cystobacterineae</taxon>
        <taxon>Myxococcaceae</taxon>
        <taxon>Corallococcus</taxon>
    </lineage>
</organism>
<feature type="signal peptide" evidence="1">
    <location>
        <begin position="1"/>
        <end position="21"/>
    </location>
</feature>
<name>A0A3A8IIK1_9BACT</name>
<dbReference type="EMBL" id="RAVZ01000194">
    <property type="protein sequence ID" value="RKG82458.1"/>
    <property type="molecule type" value="Genomic_DNA"/>
</dbReference>
<evidence type="ECO:0000313" key="3">
    <source>
        <dbReference type="Proteomes" id="UP000268094"/>
    </source>
</evidence>
<proteinExistence type="predicted"/>
<keyword evidence="1" id="KW-0732">Signal</keyword>
<dbReference type="PROSITE" id="PS51257">
    <property type="entry name" value="PROKAR_LIPOPROTEIN"/>
    <property type="match status" value="1"/>
</dbReference>
<evidence type="ECO:0000256" key="1">
    <source>
        <dbReference type="SAM" id="SignalP"/>
    </source>
</evidence>
<evidence type="ECO:0008006" key="4">
    <source>
        <dbReference type="Google" id="ProtNLM"/>
    </source>
</evidence>
<dbReference type="Proteomes" id="UP000268094">
    <property type="component" value="Unassembled WGS sequence"/>
</dbReference>
<gene>
    <name evidence="2" type="ORF">D7V88_25220</name>
</gene>